<protein>
    <submittedName>
        <fullName evidence="4">Phenazine biosynthesis protein</fullName>
    </submittedName>
</protein>
<dbReference type="InterPro" id="IPR003719">
    <property type="entry name" value="Phenazine_PhzF-like"/>
</dbReference>
<accession>A0A074IUM4</accession>
<organism evidence="4 5">
    <name type="scientific">Streptococcus salivarius</name>
    <dbReference type="NCBI Taxonomy" id="1304"/>
    <lineage>
        <taxon>Bacteria</taxon>
        <taxon>Bacillati</taxon>
        <taxon>Bacillota</taxon>
        <taxon>Bacilli</taxon>
        <taxon>Lactobacillales</taxon>
        <taxon>Streptococcaceae</taxon>
        <taxon>Streptococcus</taxon>
    </lineage>
</organism>
<evidence type="ECO:0000256" key="2">
    <source>
        <dbReference type="ARBA" id="ARBA00023235"/>
    </source>
</evidence>
<name>A0A074IUM4_STRSL</name>
<dbReference type="RefSeq" id="WP_037603206.1">
    <property type="nucleotide sequence ID" value="NZ_JADPCF010000004.1"/>
</dbReference>
<dbReference type="Proteomes" id="UP000027855">
    <property type="component" value="Unassembled WGS sequence"/>
</dbReference>
<dbReference type="PANTHER" id="PTHR13774">
    <property type="entry name" value="PHENAZINE BIOSYNTHESIS PROTEIN"/>
    <property type="match status" value="1"/>
</dbReference>
<dbReference type="NCBIfam" id="TIGR00654">
    <property type="entry name" value="PhzF_family"/>
    <property type="match status" value="1"/>
</dbReference>
<dbReference type="Pfam" id="PF02567">
    <property type="entry name" value="PhzC-PhzF"/>
    <property type="match status" value="1"/>
</dbReference>
<comment type="similarity">
    <text evidence="1">Belongs to the PhzF family.</text>
</comment>
<keyword evidence="2" id="KW-0413">Isomerase</keyword>
<dbReference type="AlphaFoldDB" id="A0A074IUM4"/>
<evidence type="ECO:0000256" key="1">
    <source>
        <dbReference type="ARBA" id="ARBA00008270"/>
    </source>
</evidence>
<evidence type="ECO:0000313" key="4">
    <source>
        <dbReference type="EMBL" id="KEO43765.1"/>
    </source>
</evidence>
<evidence type="ECO:0000256" key="3">
    <source>
        <dbReference type="PIRSR" id="PIRSR016184-1"/>
    </source>
</evidence>
<comment type="caution">
    <text evidence="4">The sequence shown here is derived from an EMBL/GenBank/DDBJ whole genome shotgun (WGS) entry which is preliminary data.</text>
</comment>
<sequence>MSISQYTIPQFIVDAFTDTVFKGNPAAVCLLDEWLSDNTLQNIAKENNLSETAFTVKNGDHYELRWFTPGGEIDLCGHATLATAFVLFRFIEKDVESLTFATQSGELLVTKKGEYFELNFPAYSMQQVAVTSEMEEAIGVHPLEAWLGRDLVCVLPHENDVINASPDFDKVKALDGLLLNITAKGSKYDTVTRSFAPKLSVKEDPVCGSGHCHVIPLWANKLAQEDFRAYQASERSGLLICRLEGNRIYLAGKAALYSRGEIYVMD</sequence>
<dbReference type="SUPFAM" id="SSF54506">
    <property type="entry name" value="Diaminopimelate epimerase-like"/>
    <property type="match status" value="1"/>
</dbReference>
<reference evidence="4 5" key="1">
    <citation type="submission" date="2014-04" db="EMBL/GenBank/DDBJ databases">
        <title>Variable characteristics of bacteriocin-producing Streptococcus salivarius strains isolated from Malaysian subjects.</title>
        <authorList>
            <person name="Philip K."/>
            <person name="Barbour A."/>
        </authorList>
    </citation>
    <scope>NUCLEOTIDE SEQUENCE [LARGE SCALE GENOMIC DNA]</scope>
    <source>
        <strain evidence="4 5">NU10</strain>
    </source>
</reference>
<dbReference type="GO" id="GO:0016853">
    <property type="term" value="F:isomerase activity"/>
    <property type="evidence" value="ECO:0007669"/>
    <property type="project" value="UniProtKB-KW"/>
</dbReference>
<gene>
    <name evidence="4" type="ORF">DL07_06350</name>
</gene>
<dbReference type="EMBL" id="JJMT01000026">
    <property type="protein sequence ID" value="KEO43765.1"/>
    <property type="molecule type" value="Genomic_DNA"/>
</dbReference>
<proteinExistence type="inferred from homology"/>
<feature type="active site" evidence="3">
    <location>
        <position position="51"/>
    </location>
</feature>
<evidence type="ECO:0000313" key="5">
    <source>
        <dbReference type="Proteomes" id="UP000027855"/>
    </source>
</evidence>
<dbReference type="PANTHER" id="PTHR13774:SF17">
    <property type="entry name" value="PHENAZINE BIOSYNTHESIS-LIKE DOMAIN-CONTAINING PROTEIN"/>
    <property type="match status" value="1"/>
</dbReference>
<dbReference type="Gene3D" id="3.10.310.10">
    <property type="entry name" value="Diaminopimelate Epimerase, Chain A, domain 1"/>
    <property type="match status" value="2"/>
</dbReference>
<dbReference type="GO" id="GO:0005737">
    <property type="term" value="C:cytoplasm"/>
    <property type="evidence" value="ECO:0007669"/>
    <property type="project" value="TreeGrafter"/>
</dbReference>
<dbReference type="PIRSF" id="PIRSF016184">
    <property type="entry name" value="PhzC_PhzF"/>
    <property type="match status" value="1"/>
</dbReference>